<feature type="domain" description="PAS" evidence="1">
    <location>
        <begin position="78"/>
        <end position="123"/>
    </location>
</feature>
<feature type="domain" description="EAL" evidence="3">
    <location>
        <begin position="629"/>
        <end position="883"/>
    </location>
</feature>
<dbReference type="Pfam" id="PF00990">
    <property type="entry name" value="GGDEF"/>
    <property type="match status" value="1"/>
</dbReference>
<dbReference type="InterPro" id="IPR052155">
    <property type="entry name" value="Biofilm_reg_signaling"/>
</dbReference>
<dbReference type="SUPFAM" id="SSF141868">
    <property type="entry name" value="EAL domain-like"/>
    <property type="match status" value="1"/>
</dbReference>
<protein>
    <submittedName>
        <fullName evidence="5">PAS domain S-box-containing protein/diguanylate cyclase (GGDEF) domain-containing protein</fullName>
    </submittedName>
</protein>
<accession>A0A1N6K453</accession>
<evidence type="ECO:0000259" key="2">
    <source>
        <dbReference type="PROSITE" id="PS50113"/>
    </source>
</evidence>
<feature type="domain" description="PAS" evidence="1">
    <location>
        <begin position="197"/>
        <end position="274"/>
    </location>
</feature>
<dbReference type="InterPro" id="IPR000014">
    <property type="entry name" value="PAS"/>
</dbReference>
<dbReference type="InterPro" id="IPR001610">
    <property type="entry name" value="PAC"/>
</dbReference>
<dbReference type="PROSITE" id="PS50887">
    <property type="entry name" value="GGDEF"/>
    <property type="match status" value="1"/>
</dbReference>
<dbReference type="InterPro" id="IPR013656">
    <property type="entry name" value="PAS_4"/>
</dbReference>
<dbReference type="PANTHER" id="PTHR44757:SF2">
    <property type="entry name" value="BIOFILM ARCHITECTURE MAINTENANCE PROTEIN MBAA"/>
    <property type="match status" value="1"/>
</dbReference>
<dbReference type="SUPFAM" id="SSF55785">
    <property type="entry name" value="PYP-like sensor domain (PAS domain)"/>
    <property type="match status" value="3"/>
</dbReference>
<dbReference type="Gene3D" id="3.30.70.270">
    <property type="match status" value="1"/>
</dbReference>
<dbReference type="NCBIfam" id="TIGR00254">
    <property type="entry name" value="GGDEF"/>
    <property type="match status" value="1"/>
</dbReference>
<evidence type="ECO:0000313" key="5">
    <source>
        <dbReference type="EMBL" id="SIO51372.1"/>
    </source>
</evidence>
<sequence>MRFDVTQRTEQFLNIVRGIDAVVMELRTPGEGEVRNRRMARRLQTLSQCLRALGAQLAADIAVQNDGHSRMRETLAASERQFRTLAENLPNYLARHATGAEIVYLNPRLEAIFGLGIDEVVGKAPSQLFPDGRFEGYESAILEAARTGEEGQLELRFTTQEGEPRIHHVQLVPERDETDVIVSVLVIGGDITERRRAEQDLKHALDFAEGVIAAIPDILFELDRDGRYLNVWTKNPELLAMPKEELLGKTLDEVLPAQQASAAMRSIGMADRQGVTVGETLMIDLPDGSRRWFEYSLAKKLGETPATDTFLILSRDVTERKRIEEVLAGREREFRTLVENSPDTIVRYDKELRRVYVNPISAALVEGGLAALMGKKPSECPGGPNALIYEEKLTEVFVSGKAAEFELSWTEKDGAQCCHLIKLAPEFGVHGTVEHVLTVGRDISELQVSRQKIHQMAFYDPLTGLPNRTEFNERLVRITSEAGGQRKFASVMMIDMDRFKGINDTMGHAVGDQLLRDAAARLNLCVRPCDTVARFGGDEFAILLPDICDRAVLEDISAMILGKFGEPFYLNGREVYVSCSVGLALYPPDSVVADDLVKYADLAMYAAKRAGGRSFRFYSKELTVDATAYLLLESELRRAVERDELELHYQPKVLLDGNQVIGSEALLRWRRPGVGLVPPNQFIPLAEETGLIADLGKWVLREACLAAAEWNAGCTACHTVAVNLSARQFQFRDLVPMVGELLEETGCRPEWLELEITESLLLEEDDTILDTLSALKAMGLSIAIDDFGTGYSALSYLARFPIDTLKIDRSFVQKVTTDRRHAELVKAILSIARCLGQQVVAEGVETAEQADFLLANGCQVAQGFRYSKPLAKSDMATLPRLLELDAATEP</sequence>
<proteinExistence type="predicted"/>
<feature type="domain" description="PAC" evidence="2">
    <location>
        <begin position="403"/>
        <end position="455"/>
    </location>
</feature>
<feature type="domain" description="GGDEF" evidence="4">
    <location>
        <begin position="487"/>
        <end position="620"/>
    </location>
</feature>
<dbReference type="SMART" id="SM00267">
    <property type="entry name" value="GGDEF"/>
    <property type="match status" value="1"/>
</dbReference>
<dbReference type="CDD" id="cd01949">
    <property type="entry name" value="GGDEF"/>
    <property type="match status" value="1"/>
</dbReference>
<dbReference type="InterPro" id="IPR035919">
    <property type="entry name" value="EAL_sf"/>
</dbReference>
<dbReference type="InterPro" id="IPR000160">
    <property type="entry name" value="GGDEF_dom"/>
</dbReference>
<dbReference type="InterPro" id="IPR000700">
    <property type="entry name" value="PAS-assoc_C"/>
</dbReference>
<organism evidence="5 6">
    <name type="scientific">Paraburkholderia phenazinium</name>
    <dbReference type="NCBI Taxonomy" id="60549"/>
    <lineage>
        <taxon>Bacteria</taxon>
        <taxon>Pseudomonadati</taxon>
        <taxon>Pseudomonadota</taxon>
        <taxon>Betaproteobacteria</taxon>
        <taxon>Burkholderiales</taxon>
        <taxon>Burkholderiaceae</taxon>
        <taxon>Paraburkholderia</taxon>
    </lineage>
</organism>
<dbReference type="Pfam" id="PF00563">
    <property type="entry name" value="EAL"/>
    <property type="match status" value="1"/>
</dbReference>
<evidence type="ECO:0000313" key="6">
    <source>
        <dbReference type="Proteomes" id="UP000184693"/>
    </source>
</evidence>
<dbReference type="PROSITE" id="PS50113">
    <property type="entry name" value="PAC"/>
    <property type="match status" value="3"/>
</dbReference>
<dbReference type="Pfam" id="PF08448">
    <property type="entry name" value="PAS_4"/>
    <property type="match status" value="3"/>
</dbReference>
<dbReference type="AlphaFoldDB" id="A0A1N6K453"/>
<dbReference type="InterPro" id="IPR001633">
    <property type="entry name" value="EAL_dom"/>
</dbReference>
<evidence type="ECO:0000259" key="1">
    <source>
        <dbReference type="PROSITE" id="PS50112"/>
    </source>
</evidence>
<dbReference type="Gene3D" id="3.20.20.450">
    <property type="entry name" value="EAL domain"/>
    <property type="match status" value="1"/>
</dbReference>
<dbReference type="SMART" id="SM00086">
    <property type="entry name" value="PAC"/>
    <property type="match status" value="2"/>
</dbReference>
<evidence type="ECO:0000259" key="4">
    <source>
        <dbReference type="PROSITE" id="PS50887"/>
    </source>
</evidence>
<feature type="domain" description="PAC" evidence="2">
    <location>
        <begin position="151"/>
        <end position="203"/>
    </location>
</feature>
<dbReference type="OrthoDB" id="9813903at2"/>
<dbReference type="InterPro" id="IPR035965">
    <property type="entry name" value="PAS-like_dom_sf"/>
</dbReference>
<dbReference type="Gene3D" id="3.30.450.20">
    <property type="entry name" value="PAS domain"/>
    <property type="match status" value="3"/>
</dbReference>
<reference evidence="5 6" key="1">
    <citation type="submission" date="2016-11" db="EMBL/GenBank/DDBJ databases">
        <authorList>
            <person name="Jaros S."/>
            <person name="Januszkiewicz K."/>
            <person name="Wedrychowicz H."/>
        </authorList>
    </citation>
    <scope>NUCLEOTIDE SEQUENCE [LARGE SCALE GENOMIC DNA]</scope>
    <source>
        <strain evidence="5 6">GAS86</strain>
    </source>
</reference>
<gene>
    <name evidence="5" type="ORF">SAMN05444168_5985</name>
</gene>
<name>A0A1N6K453_9BURK</name>
<dbReference type="NCBIfam" id="TIGR00229">
    <property type="entry name" value="sensory_box"/>
    <property type="match status" value="3"/>
</dbReference>
<dbReference type="InterPro" id="IPR029787">
    <property type="entry name" value="Nucleotide_cyclase"/>
</dbReference>
<dbReference type="PANTHER" id="PTHR44757">
    <property type="entry name" value="DIGUANYLATE CYCLASE DGCP"/>
    <property type="match status" value="1"/>
</dbReference>
<dbReference type="PROSITE" id="PS50883">
    <property type="entry name" value="EAL"/>
    <property type="match status" value="1"/>
</dbReference>
<dbReference type="SMART" id="SM00052">
    <property type="entry name" value="EAL"/>
    <property type="match status" value="1"/>
</dbReference>
<dbReference type="SUPFAM" id="SSF55073">
    <property type="entry name" value="Nucleotide cyclase"/>
    <property type="match status" value="1"/>
</dbReference>
<dbReference type="CDD" id="cd01948">
    <property type="entry name" value="EAL"/>
    <property type="match status" value="1"/>
</dbReference>
<dbReference type="RefSeq" id="WP_083611664.1">
    <property type="nucleotide sequence ID" value="NZ_FSRM01000002.1"/>
</dbReference>
<dbReference type="CDD" id="cd00130">
    <property type="entry name" value="PAS"/>
    <property type="match status" value="2"/>
</dbReference>
<dbReference type="EMBL" id="FSRM01000002">
    <property type="protein sequence ID" value="SIO51372.1"/>
    <property type="molecule type" value="Genomic_DNA"/>
</dbReference>
<dbReference type="FunFam" id="3.20.20.450:FF:000001">
    <property type="entry name" value="Cyclic di-GMP phosphodiesterase yahA"/>
    <property type="match status" value="1"/>
</dbReference>
<dbReference type="Proteomes" id="UP000184693">
    <property type="component" value="Unassembled WGS sequence"/>
</dbReference>
<evidence type="ECO:0000259" key="3">
    <source>
        <dbReference type="PROSITE" id="PS50883"/>
    </source>
</evidence>
<dbReference type="PROSITE" id="PS50112">
    <property type="entry name" value="PAS"/>
    <property type="match status" value="2"/>
</dbReference>
<dbReference type="InterPro" id="IPR043128">
    <property type="entry name" value="Rev_trsase/Diguanyl_cyclase"/>
</dbReference>
<dbReference type="SMART" id="SM00091">
    <property type="entry name" value="PAS"/>
    <property type="match status" value="3"/>
</dbReference>
<feature type="domain" description="PAC" evidence="2">
    <location>
        <begin position="276"/>
        <end position="329"/>
    </location>
</feature>